<accession>A0A811RND9</accession>
<proteinExistence type="predicted"/>
<sequence length="104" mass="11491">MNSMLEAVYAGVPMLTLPIAFDQPVNSRLVVEVWKTGLGLREKARDDCVIERVEIAAAVDRLMRRDTVKAEDRLRKVALLKDAARAACEEGGSSSSSFRSKIQL</sequence>
<keyword evidence="3" id="KW-1185">Reference proteome</keyword>
<gene>
    <name evidence="2" type="ORF">NCGR_LOCUS55319</name>
</gene>
<dbReference type="Gene3D" id="3.40.50.2000">
    <property type="entry name" value="Glycogen Phosphorylase B"/>
    <property type="match status" value="1"/>
</dbReference>
<dbReference type="EMBL" id="CAJGYO010000016">
    <property type="protein sequence ID" value="CAD6272038.1"/>
    <property type="molecule type" value="Genomic_DNA"/>
</dbReference>
<organism evidence="2 3">
    <name type="scientific">Miscanthus lutarioriparius</name>
    <dbReference type="NCBI Taxonomy" id="422564"/>
    <lineage>
        <taxon>Eukaryota</taxon>
        <taxon>Viridiplantae</taxon>
        <taxon>Streptophyta</taxon>
        <taxon>Embryophyta</taxon>
        <taxon>Tracheophyta</taxon>
        <taxon>Spermatophyta</taxon>
        <taxon>Magnoliopsida</taxon>
        <taxon>Liliopsida</taxon>
        <taxon>Poales</taxon>
        <taxon>Poaceae</taxon>
        <taxon>PACMAD clade</taxon>
        <taxon>Panicoideae</taxon>
        <taxon>Andropogonodae</taxon>
        <taxon>Andropogoneae</taxon>
        <taxon>Saccharinae</taxon>
        <taxon>Miscanthus</taxon>
    </lineage>
</organism>
<dbReference type="Proteomes" id="UP000604825">
    <property type="component" value="Unassembled WGS sequence"/>
</dbReference>
<name>A0A811RND9_9POAL</name>
<evidence type="ECO:0000256" key="1">
    <source>
        <dbReference type="ARBA" id="ARBA00022679"/>
    </source>
</evidence>
<protein>
    <submittedName>
        <fullName evidence="2">Uncharacterized protein</fullName>
    </submittedName>
</protein>
<dbReference type="OrthoDB" id="5835829at2759"/>
<dbReference type="Pfam" id="PF00201">
    <property type="entry name" value="UDPGT"/>
    <property type="match status" value="1"/>
</dbReference>
<evidence type="ECO:0000313" key="2">
    <source>
        <dbReference type="EMBL" id="CAD6272038.1"/>
    </source>
</evidence>
<keyword evidence="1" id="KW-0808">Transferase</keyword>
<dbReference type="GO" id="GO:0008194">
    <property type="term" value="F:UDP-glycosyltransferase activity"/>
    <property type="evidence" value="ECO:0007669"/>
    <property type="project" value="InterPro"/>
</dbReference>
<dbReference type="SUPFAM" id="SSF53756">
    <property type="entry name" value="UDP-Glycosyltransferase/glycogen phosphorylase"/>
    <property type="match status" value="1"/>
</dbReference>
<dbReference type="PANTHER" id="PTHR48045:SF22">
    <property type="entry name" value="UDP-GLUCURONOSYL_UDP-GLUCOSYLTRANSFERASE"/>
    <property type="match status" value="1"/>
</dbReference>
<dbReference type="PANTHER" id="PTHR48045">
    <property type="entry name" value="UDP-GLYCOSYLTRANSFERASE 72B1"/>
    <property type="match status" value="1"/>
</dbReference>
<comment type="caution">
    <text evidence="2">The sequence shown here is derived from an EMBL/GenBank/DDBJ whole genome shotgun (WGS) entry which is preliminary data.</text>
</comment>
<evidence type="ECO:0000313" key="3">
    <source>
        <dbReference type="Proteomes" id="UP000604825"/>
    </source>
</evidence>
<dbReference type="AlphaFoldDB" id="A0A811RND9"/>
<dbReference type="InterPro" id="IPR002213">
    <property type="entry name" value="UDP_glucos_trans"/>
</dbReference>
<reference evidence="2" key="1">
    <citation type="submission" date="2020-10" db="EMBL/GenBank/DDBJ databases">
        <authorList>
            <person name="Han B."/>
            <person name="Lu T."/>
            <person name="Zhao Q."/>
            <person name="Huang X."/>
            <person name="Zhao Y."/>
        </authorList>
    </citation>
    <scope>NUCLEOTIDE SEQUENCE</scope>
</reference>